<protein>
    <submittedName>
        <fullName evidence="3">15919_t:CDS:1</fullName>
    </submittedName>
</protein>
<feature type="non-terminal residue" evidence="3">
    <location>
        <position position="1"/>
    </location>
</feature>
<name>A0A9N9DNX0_9GLOM</name>
<gene>
    <name evidence="3" type="ORF">CPELLU_LOCUS9184</name>
</gene>
<dbReference type="Pfam" id="PF24209">
    <property type="entry name" value="DUF7431"/>
    <property type="match status" value="1"/>
</dbReference>
<evidence type="ECO:0000313" key="3">
    <source>
        <dbReference type="EMBL" id="CAG8647865.1"/>
    </source>
</evidence>
<sequence>MNIIKTCLEFLGIENNDNPDDREFDVTIQVKNGSSHPFRCKLPNENLAEIRNRLRRRKNDPFKMGTNFEEELVKKAPNQAFEIDIDKIESMNIVKTDVKRQMKVCKNKFADLCEQNFIAYGSSSAIPSLLSLFLGASLESYKEMLKEVSTKYSCIKLRKAEIIISEKSITLTEEFKEDVKNALIEKTTREKINKLREVSKKYGHFYARSIGFGGAIIEKIVNTDTETSNLRMNSGTLQVNANLASASVSHVIGSQTTRSEHRYNNVRRVIGGTTNPNLKEWFKSLEDFRKWSIIEYDDIRPIFSLLDSEMQKEVLNALGQRVLAAGVAKIFRDPKENGPYIHSLHDELQQLIDSQKIAKDNVHDCQIFASVMNKDLRGIFSIRVEFEDKYTPLIVVHRIHKGFLNFKRRTKIGWIIVGRPENFFDFYNTEMIFRKYIGTDSERENHLIPKSPDYHIRGLNEIRCLLCTCVIEAPKEAPHKSRLIISTHTHYDLQESSARIFIHQHDNNSLKDRIKLYSSTVEGNFGQISIDWKELNKNKIYYVDFPKKDLESPILVNQLIEDCSENCQQYQGFLNVVSKKVIYGPLDSRPLY</sequence>
<reference evidence="3" key="1">
    <citation type="submission" date="2021-06" db="EMBL/GenBank/DDBJ databases">
        <authorList>
            <person name="Kallberg Y."/>
            <person name="Tangrot J."/>
            <person name="Rosling A."/>
        </authorList>
    </citation>
    <scope>NUCLEOTIDE SEQUENCE</scope>
    <source>
        <strain evidence="3">FL966</strain>
    </source>
</reference>
<feature type="domain" description="DUF7431" evidence="2">
    <location>
        <begin position="355"/>
        <end position="436"/>
    </location>
</feature>
<evidence type="ECO:0000259" key="2">
    <source>
        <dbReference type="Pfam" id="PF24209"/>
    </source>
</evidence>
<dbReference type="AlphaFoldDB" id="A0A9N9DNX0"/>
<dbReference type="EMBL" id="CAJVQA010006873">
    <property type="protein sequence ID" value="CAG8647865.1"/>
    <property type="molecule type" value="Genomic_DNA"/>
</dbReference>
<dbReference type="InterPro" id="IPR055854">
    <property type="entry name" value="DUF7431"/>
</dbReference>
<comment type="caution">
    <text evidence="3">The sequence shown here is derived from an EMBL/GenBank/DDBJ whole genome shotgun (WGS) entry which is preliminary data.</text>
</comment>
<evidence type="ECO:0000313" key="4">
    <source>
        <dbReference type="Proteomes" id="UP000789759"/>
    </source>
</evidence>
<dbReference type="OrthoDB" id="2424159at2759"/>
<keyword evidence="4" id="KW-1185">Reference proteome</keyword>
<dbReference type="Proteomes" id="UP000789759">
    <property type="component" value="Unassembled WGS sequence"/>
</dbReference>
<accession>A0A9N9DNX0</accession>
<organism evidence="3 4">
    <name type="scientific">Cetraspora pellucida</name>
    <dbReference type="NCBI Taxonomy" id="1433469"/>
    <lineage>
        <taxon>Eukaryota</taxon>
        <taxon>Fungi</taxon>
        <taxon>Fungi incertae sedis</taxon>
        <taxon>Mucoromycota</taxon>
        <taxon>Glomeromycotina</taxon>
        <taxon>Glomeromycetes</taxon>
        <taxon>Diversisporales</taxon>
        <taxon>Gigasporaceae</taxon>
        <taxon>Cetraspora</taxon>
    </lineage>
</organism>
<dbReference type="Pfam" id="PF22693">
    <property type="entry name" value="MACPF_1"/>
    <property type="match status" value="1"/>
</dbReference>
<feature type="domain" description="MACPF-like" evidence="1">
    <location>
        <begin position="132"/>
        <end position="314"/>
    </location>
</feature>
<proteinExistence type="predicted"/>
<evidence type="ECO:0000259" key="1">
    <source>
        <dbReference type="Pfam" id="PF22693"/>
    </source>
</evidence>
<dbReference type="InterPro" id="IPR054586">
    <property type="entry name" value="MACPF_1_fungal"/>
</dbReference>